<accession>A0A9P6A2X3</accession>
<sequence>VLVLIMHLTCKLPRRSAGVLLAGLRSVVMTMLTACNGSEVDVQMILQGLPQDPRTVMSAFDIDPRFDLYVMCPTCYHLLPDQRPYPESCRFQDTPSDPVCGANLLDKQRIGGKVIYRPARKYLQQDMKHWMARLLSRPGIEEIMDNAPHVGDGGGKMKDIWDSPVMKNFMGHDGRHFFLADGNQGRYAFGLCLDGFNPSGQTTAKNPENMFLVGVIPGPGKPSLHQLNHFLRLLVDVLLVFWNPGVYFSRTAKYANGRLVLLALIPVICDSLAARQVSGFHAITSAFFCTCCYLIMDHISNFDKATWPQRELSHHLRIATRWRDAGSTKDREDILTRTGIRWSELLRLPYWNPILYTVVDSMHNLYLGLYQAHCREIWGMGITNQDGDATEDHHAPPPMPSAEAMERGRQLVTHGSWLELSSCRAEVLHYLCQERGINNRSVNTIIAASKPILQAACLRMNLEDTGTKKELAQRLKQASTADAGGSTSAPSGPTNKTNKGKKGRKAVLGHTILTAAHEDMEHIELPSWVTAAPSGFGSAGRGKLTADQWRTVCSINLPITLIHLWGDQNSPSEREKAMLENFMDLVSAVEIGSLLAIDAAQIQAYNDQILRYLNTIKDLYPHFRLRPNFHLAAHVGDFLELFGPVHSYRTFGAERYNRVLQGINTSRKHGEIEMTYLTTASRVANLHGILSDYGPAVEPGLLSAYSKFMNYDGRGTRIYDSVSLQPSIQEAVGDPRSKKNEIRMTPQVFNAFISRLNAESGNTHYVPALHPKQQHQLGLGDRAVRCTKIMVRGVRFQPLSSSSRNCHIIFRLDQNAREERPGRIQKILIHKRRLTAGGPLIEETFLVIQVYSSLLGVDISKDNYRKYPMAGSLYYAHFETNVVVIRPQDIVCHFAKTTLSSFPLEKPCIHVLPLDRVSGII</sequence>
<protein>
    <recommendedName>
        <fullName evidence="4">SAP domain-containing protein</fullName>
    </recommendedName>
</protein>
<comment type="caution">
    <text evidence="2">The sequence shown here is derived from an EMBL/GenBank/DDBJ whole genome shotgun (WGS) entry which is preliminary data.</text>
</comment>
<reference evidence="2" key="1">
    <citation type="submission" date="2020-11" db="EMBL/GenBank/DDBJ databases">
        <authorList>
            <consortium name="DOE Joint Genome Institute"/>
            <person name="Ahrendt S."/>
            <person name="Riley R."/>
            <person name="Andreopoulos W."/>
            <person name="Labutti K."/>
            <person name="Pangilinan J."/>
            <person name="Ruiz-Duenas F.J."/>
            <person name="Barrasa J.M."/>
            <person name="Sanchez-Garcia M."/>
            <person name="Camarero S."/>
            <person name="Miyauchi S."/>
            <person name="Serrano A."/>
            <person name="Linde D."/>
            <person name="Babiker R."/>
            <person name="Drula E."/>
            <person name="Ayuso-Fernandez I."/>
            <person name="Pacheco R."/>
            <person name="Padilla G."/>
            <person name="Ferreira P."/>
            <person name="Barriuso J."/>
            <person name="Kellner H."/>
            <person name="Castanera R."/>
            <person name="Alfaro M."/>
            <person name="Ramirez L."/>
            <person name="Pisabarro A.G."/>
            <person name="Kuo A."/>
            <person name="Tritt A."/>
            <person name="Lipzen A."/>
            <person name="He G."/>
            <person name="Yan M."/>
            <person name="Ng V."/>
            <person name="Cullen D."/>
            <person name="Martin F."/>
            <person name="Rosso M.-N."/>
            <person name="Henrissat B."/>
            <person name="Hibbett D."/>
            <person name="Martinez A.T."/>
            <person name="Grigoriev I.V."/>
        </authorList>
    </citation>
    <scope>NUCLEOTIDE SEQUENCE</scope>
    <source>
        <strain evidence="2">ATCC 90797</strain>
    </source>
</reference>
<dbReference type="AlphaFoldDB" id="A0A9P6A2X3"/>
<dbReference type="EMBL" id="MU154540">
    <property type="protein sequence ID" value="KAF9498032.1"/>
    <property type="molecule type" value="Genomic_DNA"/>
</dbReference>
<evidence type="ECO:0000256" key="1">
    <source>
        <dbReference type="SAM" id="MobiDB-lite"/>
    </source>
</evidence>
<evidence type="ECO:0000313" key="3">
    <source>
        <dbReference type="Proteomes" id="UP000807025"/>
    </source>
</evidence>
<gene>
    <name evidence="2" type="ORF">BDN71DRAFT_1386635</name>
</gene>
<name>A0A9P6A2X3_PLEER</name>
<proteinExistence type="predicted"/>
<organism evidence="2 3">
    <name type="scientific">Pleurotus eryngii</name>
    <name type="common">Boletus of the steppes</name>
    <dbReference type="NCBI Taxonomy" id="5323"/>
    <lineage>
        <taxon>Eukaryota</taxon>
        <taxon>Fungi</taxon>
        <taxon>Dikarya</taxon>
        <taxon>Basidiomycota</taxon>
        <taxon>Agaricomycotina</taxon>
        <taxon>Agaricomycetes</taxon>
        <taxon>Agaricomycetidae</taxon>
        <taxon>Agaricales</taxon>
        <taxon>Pleurotineae</taxon>
        <taxon>Pleurotaceae</taxon>
        <taxon>Pleurotus</taxon>
    </lineage>
</organism>
<dbReference type="Proteomes" id="UP000807025">
    <property type="component" value="Unassembled WGS sequence"/>
</dbReference>
<evidence type="ECO:0000313" key="2">
    <source>
        <dbReference type="EMBL" id="KAF9498032.1"/>
    </source>
</evidence>
<feature type="compositionally biased region" description="Low complexity" evidence="1">
    <location>
        <begin position="478"/>
        <end position="497"/>
    </location>
</feature>
<dbReference type="OrthoDB" id="3039677at2759"/>
<feature type="non-terminal residue" evidence="2">
    <location>
        <position position="1"/>
    </location>
</feature>
<dbReference type="PANTHER" id="PTHR46579:SF1">
    <property type="entry name" value="F5_8 TYPE C DOMAIN-CONTAINING PROTEIN"/>
    <property type="match status" value="1"/>
</dbReference>
<keyword evidence="3" id="KW-1185">Reference proteome</keyword>
<dbReference type="PANTHER" id="PTHR46579">
    <property type="entry name" value="F5/8 TYPE C DOMAIN-CONTAINING PROTEIN-RELATED"/>
    <property type="match status" value="1"/>
</dbReference>
<evidence type="ECO:0008006" key="4">
    <source>
        <dbReference type="Google" id="ProtNLM"/>
    </source>
</evidence>
<feature type="region of interest" description="Disordered" evidence="1">
    <location>
        <begin position="475"/>
        <end position="503"/>
    </location>
</feature>